<sequence>MKPEIDERQILENAKKKVRRVKLFYLHLALYFIGIALLIYNLFIVEDEYAKVITGLNISIIVLWTIVIIVQAWVVFKGKLLFNKSWEDKKIEEYLDKKQEQEHQRWE</sequence>
<dbReference type="Pfam" id="PF13239">
    <property type="entry name" value="2TM"/>
    <property type="match status" value="1"/>
</dbReference>
<name>A0ABR6Y3F3_9FLAO</name>
<dbReference type="RefSeq" id="WP_186846317.1">
    <property type="nucleotide sequence ID" value="NZ_JACOME010000003.1"/>
</dbReference>
<protein>
    <submittedName>
        <fullName evidence="3">2TM domain-containing protein</fullName>
    </submittedName>
</protein>
<evidence type="ECO:0000259" key="2">
    <source>
        <dbReference type="Pfam" id="PF13239"/>
    </source>
</evidence>
<gene>
    <name evidence="3" type="ORF">H6H04_12455</name>
</gene>
<comment type="caution">
    <text evidence="3">The sequence shown here is derived from an EMBL/GenBank/DDBJ whole genome shotgun (WGS) entry which is preliminary data.</text>
</comment>
<keyword evidence="1" id="KW-0812">Transmembrane</keyword>
<organism evidence="3 4">
    <name type="scientific">Winogradskyella echinorum</name>
    <dbReference type="NCBI Taxonomy" id="538189"/>
    <lineage>
        <taxon>Bacteria</taxon>
        <taxon>Pseudomonadati</taxon>
        <taxon>Bacteroidota</taxon>
        <taxon>Flavobacteriia</taxon>
        <taxon>Flavobacteriales</taxon>
        <taxon>Flavobacteriaceae</taxon>
        <taxon>Winogradskyella</taxon>
    </lineage>
</organism>
<dbReference type="InterPro" id="IPR025698">
    <property type="entry name" value="2TM_dom"/>
</dbReference>
<keyword evidence="1" id="KW-1133">Transmembrane helix</keyword>
<evidence type="ECO:0000313" key="4">
    <source>
        <dbReference type="Proteomes" id="UP000607435"/>
    </source>
</evidence>
<dbReference type="Proteomes" id="UP000607435">
    <property type="component" value="Unassembled WGS sequence"/>
</dbReference>
<keyword evidence="4" id="KW-1185">Reference proteome</keyword>
<reference evidence="3 4" key="1">
    <citation type="submission" date="2020-08" db="EMBL/GenBank/DDBJ databases">
        <title>Winogradskyella ouciana sp. nov., isolated from the hadal seawater of the Mariana Trench.</title>
        <authorList>
            <person name="He X."/>
        </authorList>
    </citation>
    <scope>NUCLEOTIDE SEQUENCE [LARGE SCALE GENOMIC DNA]</scope>
    <source>
        <strain evidence="3 4">KCTC 22026</strain>
    </source>
</reference>
<feature type="transmembrane region" description="Helical" evidence="1">
    <location>
        <begin position="56"/>
        <end position="76"/>
    </location>
</feature>
<evidence type="ECO:0000313" key="3">
    <source>
        <dbReference type="EMBL" id="MBC3847199.1"/>
    </source>
</evidence>
<evidence type="ECO:0000256" key="1">
    <source>
        <dbReference type="SAM" id="Phobius"/>
    </source>
</evidence>
<accession>A0ABR6Y3F3</accession>
<keyword evidence="1" id="KW-0472">Membrane</keyword>
<feature type="transmembrane region" description="Helical" evidence="1">
    <location>
        <begin position="23"/>
        <end position="44"/>
    </location>
</feature>
<feature type="domain" description="2TM" evidence="2">
    <location>
        <begin position="12"/>
        <end position="95"/>
    </location>
</feature>
<dbReference type="EMBL" id="JACOME010000003">
    <property type="protein sequence ID" value="MBC3847199.1"/>
    <property type="molecule type" value="Genomic_DNA"/>
</dbReference>
<proteinExistence type="predicted"/>